<dbReference type="Proteomes" id="UP000499080">
    <property type="component" value="Unassembled WGS sequence"/>
</dbReference>
<keyword evidence="2" id="KW-1185">Reference proteome</keyword>
<comment type="caution">
    <text evidence="1">The sequence shown here is derived from an EMBL/GenBank/DDBJ whole genome shotgun (WGS) entry which is preliminary data.</text>
</comment>
<proteinExistence type="predicted"/>
<evidence type="ECO:0000313" key="1">
    <source>
        <dbReference type="EMBL" id="GBN90331.1"/>
    </source>
</evidence>
<name>A0A4Y2SR08_ARAVE</name>
<accession>A0A4Y2SR08</accession>
<protein>
    <submittedName>
        <fullName evidence="1">Uncharacterized protein</fullName>
    </submittedName>
</protein>
<sequence length="96" mass="10867">MGIAIFIPNSWLMTRVTSFECSSCRRVVVEKNLLLKLLRNGGVSSGVVSQPTVKLWFITEYPRVAPKRGNNITKPTRIPDLFKIEMDLRLESTGPF</sequence>
<reference evidence="1 2" key="1">
    <citation type="journal article" date="2019" name="Sci. Rep.">
        <title>Orb-weaving spider Araneus ventricosus genome elucidates the spidroin gene catalogue.</title>
        <authorList>
            <person name="Kono N."/>
            <person name="Nakamura H."/>
            <person name="Ohtoshi R."/>
            <person name="Moran D.A.P."/>
            <person name="Shinohara A."/>
            <person name="Yoshida Y."/>
            <person name="Fujiwara M."/>
            <person name="Mori M."/>
            <person name="Tomita M."/>
            <person name="Arakawa K."/>
        </authorList>
    </citation>
    <scope>NUCLEOTIDE SEQUENCE [LARGE SCALE GENOMIC DNA]</scope>
</reference>
<gene>
    <name evidence="1" type="ORF">AVEN_57113_1</name>
</gene>
<evidence type="ECO:0000313" key="2">
    <source>
        <dbReference type="Proteomes" id="UP000499080"/>
    </source>
</evidence>
<dbReference type="AlphaFoldDB" id="A0A4Y2SR08"/>
<organism evidence="1 2">
    <name type="scientific">Araneus ventricosus</name>
    <name type="common">Orbweaver spider</name>
    <name type="synonym">Epeira ventricosa</name>
    <dbReference type="NCBI Taxonomy" id="182803"/>
    <lineage>
        <taxon>Eukaryota</taxon>
        <taxon>Metazoa</taxon>
        <taxon>Ecdysozoa</taxon>
        <taxon>Arthropoda</taxon>
        <taxon>Chelicerata</taxon>
        <taxon>Arachnida</taxon>
        <taxon>Araneae</taxon>
        <taxon>Araneomorphae</taxon>
        <taxon>Entelegynae</taxon>
        <taxon>Araneoidea</taxon>
        <taxon>Araneidae</taxon>
        <taxon>Araneus</taxon>
    </lineage>
</organism>
<dbReference type="EMBL" id="BGPR01023267">
    <property type="protein sequence ID" value="GBN90331.1"/>
    <property type="molecule type" value="Genomic_DNA"/>
</dbReference>